<keyword evidence="3" id="KW-1185">Reference proteome</keyword>
<sequence>MGFKSLLKLEVDELPSSLGLFVVKSFDIDKKVLKVINGEIKVDRQSVNEMLGIPMGDQKVEDLSFRPAEDECYSKWISQFHKAENIRLNDITNVIISSKEADFNFKLNFIVLFCNTLVESTPTGKINQNILKKISSTTDFSKIDWCSYTIDSLINNTRSYVSHNCKGYFYGPLTYLLLLYVDHVQFDEENDLRLRPAIKNWDSIKMKKRETSEMKVGMFGTGKILERLQNITDKKMRVQHKFYNIDGEPDNLEITQKVQTTLENQHLPKACVQVEHIIEGERLRNLLNDLRQSNYSEQDIISILNITKEQLKEFDDFFHKSKEIPKNMSEKGIGEEEKKEDNEVDNKEHVDYTDEVHKTEEGRSRKTSKMIRTRKTSKRITENKLKKIVIEKKGIGMSKNKALVIQ</sequence>
<dbReference type="AlphaFoldDB" id="A0AAU9N6W9"/>
<comment type="caution">
    <text evidence="2">The sequence shown here is derived from an EMBL/GenBank/DDBJ whole genome shotgun (WGS) entry which is preliminary data.</text>
</comment>
<dbReference type="PANTHER" id="PTHR34835:SF90">
    <property type="entry name" value="AMINOTRANSFERASE-LIKE PLANT MOBILE DOMAIN-CONTAINING PROTEIN"/>
    <property type="match status" value="1"/>
</dbReference>
<dbReference type="PANTHER" id="PTHR34835">
    <property type="entry name" value="OS07G0283600 PROTEIN-RELATED"/>
    <property type="match status" value="1"/>
</dbReference>
<feature type="compositionally biased region" description="Basic and acidic residues" evidence="1">
    <location>
        <begin position="327"/>
        <end position="364"/>
    </location>
</feature>
<reference evidence="2 3" key="1">
    <citation type="submission" date="2022-01" db="EMBL/GenBank/DDBJ databases">
        <authorList>
            <person name="Xiong W."/>
            <person name="Schranz E."/>
        </authorList>
    </citation>
    <scope>NUCLEOTIDE SEQUENCE [LARGE SCALE GENOMIC DNA]</scope>
</reference>
<dbReference type="EMBL" id="CAKMRJ010003334">
    <property type="protein sequence ID" value="CAH1433591.1"/>
    <property type="molecule type" value="Genomic_DNA"/>
</dbReference>
<gene>
    <name evidence="2" type="ORF">LVIROSA_LOCUS20175</name>
</gene>
<proteinExistence type="predicted"/>
<evidence type="ECO:0000256" key="1">
    <source>
        <dbReference type="SAM" id="MobiDB-lite"/>
    </source>
</evidence>
<organism evidence="2 3">
    <name type="scientific">Lactuca virosa</name>
    <dbReference type="NCBI Taxonomy" id="75947"/>
    <lineage>
        <taxon>Eukaryota</taxon>
        <taxon>Viridiplantae</taxon>
        <taxon>Streptophyta</taxon>
        <taxon>Embryophyta</taxon>
        <taxon>Tracheophyta</taxon>
        <taxon>Spermatophyta</taxon>
        <taxon>Magnoliopsida</taxon>
        <taxon>eudicotyledons</taxon>
        <taxon>Gunneridae</taxon>
        <taxon>Pentapetalae</taxon>
        <taxon>asterids</taxon>
        <taxon>campanulids</taxon>
        <taxon>Asterales</taxon>
        <taxon>Asteraceae</taxon>
        <taxon>Cichorioideae</taxon>
        <taxon>Cichorieae</taxon>
        <taxon>Lactucinae</taxon>
        <taxon>Lactuca</taxon>
    </lineage>
</organism>
<feature type="region of interest" description="Disordered" evidence="1">
    <location>
        <begin position="327"/>
        <end position="377"/>
    </location>
</feature>
<name>A0AAU9N6W9_9ASTR</name>
<dbReference type="Proteomes" id="UP001157418">
    <property type="component" value="Unassembled WGS sequence"/>
</dbReference>
<accession>A0AAU9N6W9</accession>
<protein>
    <submittedName>
        <fullName evidence="2">Uncharacterized protein</fullName>
    </submittedName>
</protein>
<evidence type="ECO:0000313" key="3">
    <source>
        <dbReference type="Proteomes" id="UP001157418"/>
    </source>
</evidence>
<evidence type="ECO:0000313" key="2">
    <source>
        <dbReference type="EMBL" id="CAH1433591.1"/>
    </source>
</evidence>
<feature type="compositionally biased region" description="Basic residues" evidence="1">
    <location>
        <begin position="365"/>
        <end position="377"/>
    </location>
</feature>